<dbReference type="EMBL" id="JXXE01000276">
    <property type="protein sequence ID" value="KIZ41949.1"/>
    <property type="molecule type" value="Genomic_DNA"/>
</dbReference>
<dbReference type="InterPro" id="IPR005484">
    <property type="entry name" value="Ribosomal_uL18_bac/plant/anim"/>
</dbReference>
<evidence type="ECO:0000256" key="4">
    <source>
        <dbReference type="ARBA" id="ARBA00022980"/>
    </source>
</evidence>
<keyword evidence="3 7" id="KW-0694">RNA-binding</keyword>
<evidence type="ECO:0000256" key="1">
    <source>
        <dbReference type="ARBA" id="ARBA00007116"/>
    </source>
</evidence>
<dbReference type="Proteomes" id="UP000032515">
    <property type="component" value="Unassembled WGS sequence"/>
</dbReference>
<dbReference type="NCBIfam" id="TIGR00060">
    <property type="entry name" value="L18_bact"/>
    <property type="match status" value="1"/>
</dbReference>
<dbReference type="OrthoDB" id="9810939at2"/>
<dbReference type="Gene3D" id="3.30.420.100">
    <property type="match status" value="1"/>
</dbReference>
<comment type="subunit">
    <text evidence="7">Part of the 50S ribosomal subunit; part of the 5S rRNA/L5/L18/L25 subcomplex. Contacts the 5S and 23S rRNAs.</text>
</comment>
<keyword evidence="5 7" id="KW-0687">Ribonucleoprotein</keyword>
<evidence type="ECO:0000313" key="9">
    <source>
        <dbReference type="Proteomes" id="UP000032515"/>
    </source>
</evidence>
<dbReference type="InterPro" id="IPR057268">
    <property type="entry name" value="Ribosomal_L18"/>
</dbReference>
<dbReference type="RefSeq" id="WP_044411661.1">
    <property type="nucleotide sequence ID" value="NZ_JXXE01000276.1"/>
</dbReference>
<dbReference type="PANTHER" id="PTHR12899:SF3">
    <property type="entry name" value="LARGE RIBOSOMAL SUBUNIT PROTEIN UL18M"/>
    <property type="match status" value="1"/>
</dbReference>
<gene>
    <name evidence="7" type="primary">rplR</name>
    <name evidence="8" type="ORF">OO17_13755</name>
</gene>
<dbReference type="CDD" id="cd00432">
    <property type="entry name" value="Ribosomal_L18_L5e"/>
    <property type="match status" value="1"/>
</dbReference>
<dbReference type="PANTHER" id="PTHR12899">
    <property type="entry name" value="39S RIBOSOMAL PROTEIN L18, MITOCHONDRIAL"/>
    <property type="match status" value="1"/>
</dbReference>
<dbReference type="HAMAP" id="MF_01337_B">
    <property type="entry name" value="Ribosomal_uL18_B"/>
    <property type="match status" value="1"/>
</dbReference>
<reference evidence="8 9" key="1">
    <citation type="submission" date="2014-11" db="EMBL/GenBank/DDBJ databases">
        <title>Genomics and ecophysiology of heterotrophic nitrogen fixing bacteria isolated from estuarine surface water.</title>
        <authorList>
            <person name="Bentzon-Tilia M."/>
            <person name="Severin I."/>
            <person name="Hansen L.H."/>
            <person name="Riemann L."/>
        </authorList>
    </citation>
    <scope>NUCLEOTIDE SEQUENCE [LARGE SCALE GENOMIC DNA]</scope>
    <source>
        <strain evidence="8 9">BAL398</strain>
    </source>
</reference>
<sequence>MSKLKITNARRKNRVRASLRRIANGRPRLSVFRSSKHIYAQVIDDLKGETLASASSLEKSMRDTGNTGADIDAAKAVGKLLAERAVKNGVTEVVFDRGGYLYHGRVKALADAARESGLSF</sequence>
<proteinExistence type="inferred from homology"/>
<dbReference type="STRING" id="1421013.GCA_000504425_00552"/>
<dbReference type="AlphaFoldDB" id="A0A0D7EM90"/>
<organism evidence="8 9">
    <name type="scientific">Rhodopseudomonas palustris</name>
    <dbReference type="NCBI Taxonomy" id="1076"/>
    <lineage>
        <taxon>Bacteria</taxon>
        <taxon>Pseudomonadati</taxon>
        <taxon>Pseudomonadota</taxon>
        <taxon>Alphaproteobacteria</taxon>
        <taxon>Hyphomicrobiales</taxon>
        <taxon>Nitrobacteraceae</taxon>
        <taxon>Rhodopseudomonas</taxon>
    </lineage>
</organism>
<evidence type="ECO:0000256" key="3">
    <source>
        <dbReference type="ARBA" id="ARBA00022884"/>
    </source>
</evidence>
<protein>
    <recommendedName>
        <fullName evidence="6 7">Large ribosomal subunit protein uL18</fullName>
    </recommendedName>
</protein>
<evidence type="ECO:0000256" key="7">
    <source>
        <dbReference type="HAMAP-Rule" id="MF_01337"/>
    </source>
</evidence>
<dbReference type="GO" id="GO:0006412">
    <property type="term" value="P:translation"/>
    <property type="evidence" value="ECO:0007669"/>
    <property type="project" value="UniProtKB-UniRule"/>
</dbReference>
<accession>A0A0D7EM90</accession>
<dbReference type="GO" id="GO:0003735">
    <property type="term" value="F:structural constituent of ribosome"/>
    <property type="evidence" value="ECO:0007669"/>
    <property type="project" value="InterPro"/>
</dbReference>
<evidence type="ECO:0000313" key="8">
    <source>
        <dbReference type="EMBL" id="KIZ41949.1"/>
    </source>
</evidence>
<dbReference type="GO" id="GO:0008097">
    <property type="term" value="F:5S rRNA binding"/>
    <property type="evidence" value="ECO:0007669"/>
    <property type="project" value="TreeGrafter"/>
</dbReference>
<evidence type="ECO:0000256" key="5">
    <source>
        <dbReference type="ARBA" id="ARBA00023274"/>
    </source>
</evidence>
<comment type="caution">
    <text evidence="8">The sequence shown here is derived from an EMBL/GenBank/DDBJ whole genome shotgun (WGS) entry which is preliminary data.</text>
</comment>
<comment type="similarity">
    <text evidence="1 7">Belongs to the universal ribosomal protein uL18 family.</text>
</comment>
<dbReference type="InterPro" id="IPR004389">
    <property type="entry name" value="Ribosomal_uL18_bac-type"/>
</dbReference>
<name>A0A0D7EM90_RHOPL</name>
<dbReference type="FunFam" id="3.30.420.100:FF:000001">
    <property type="entry name" value="50S ribosomal protein L18"/>
    <property type="match status" value="1"/>
</dbReference>
<keyword evidence="2 7" id="KW-0699">rRNA-binding</keyword>
<keyword evidence="4 7" id="KW-0689">Ribosomal protein</keyword>
<dbReference type="SUPFAM" id="SSF53137">
    <property type="entry name" value="Translational machinery components"/>
    <property type="match status" value="1"/>
</dbReference>
<dbReference type="GO" id="GO:0022625">
    <property type="term" value="C:cytosolic large ribosomal subunit"/>
    <property type="evidence" value="ECO:0007669"/>
    <property type="project" value="TreeGrafter"/>
</dbReference>
<evidence type="ECO:0000256" key="6">
    <source>
        <dbReference type="ARBA" id="ARBA00035197"/>
    </source>
</evidence>
<evidence type="ECO:0000256" key="2">
    <source>
        <dbReference type="ARBA" id="ARBA00022730"/>
    </source>
</evidence>
<dbReference type="Pfam" id="PF00861">
    <property type="entry name" value="Ribosomal_L18p"/>
    <property type="match status" value="1"/>
</dbReference>
<dbReference type="PATRIC" id="fig|1076.23.peg.2859"/>
<comment type="function">
    <text evidence="7">This is one of the proteins that bind and probably mediate the attachment of the 5S RNA into the large ribosomal subunit, where it forms part of the central protuberance.</text>
</comment>